<name>A0A1I8AMM3_9BILA</name>
<accession>A0A1I8AMM3</accession>
<dbReference type="AlphaFoldDB" id="A0A1I8AMM3"/>
<protein>
    <submittedName>
        <fullName evidence="2">Transposase</fullName>
    </submittedName>
</protein>
<dbReference type="WBParaSite" id="L893_g70.t1">
    <property type="protein sequence ID" value="L893_g70.t1"/>
    <property type="gene ID" value="L893_g70"/>
</dbReference>
<evidence type="ECO:0000313" key="1">
    <source>
        <dbReference type="Proteomes" id="UP000095287"/>
    </source>
</evidence>
<sequence>TIVDDWSSEVHLTSLIHLHFEKHQHQCFVISG</sequence>
<evidence type="ECO:0000313" key="2">
    <source>
        <dbReference type="WBParaSite" id="L893_g70.t1"/>
    </source>
</evidence>
<keyword evidence="1" id="KW-1185">Reference proteome</keyword>
<dbReference type="Proteomes" id="UP000095287">
    <property type="component" value="Unplaced"/>
</dbReference>
<proteinExistence type="predicted"/>
<organism evidence="1 2">
    <name type="scientific">Steinernema glaseri</name>
    <dbReference type="NCBI Taxonomy" id="37863"/>
    <lineage>
        <taxon>Eukaryota</taxon>
        <taxon>Metazoa</taxon>
        <taxon>Ecdysozoa</taxon>
        <taxon>Nematoda</taxon>
        <taxon>Chromadorea</taxon>
        <taxon>Rhabditida</taxon>
        <taxon>Tylenchina</taxon>
        <taxon>Panagrolaimomorpha</taxon>
        <taxon>Strongyloidoidea</taxon>
        <taxon>Steinernematidae</taxon>
        <taxon>Steinernema</taxon>
    </lineage>
</organism>
<reference evidence="2" key="1">
    <citation type="submission" date="2016-11" db="UniProtKB">
        <authorList>
            <consortium name="WormBaseParasite"/>
        </authorList>
    </citation>
    <scope>IDENTIFICATION</scope>
</reference>